<dbReference type="RefSeq" id="WP_203196185.1">
    <property type="nucleotide sequence ID" value="NZ_CP063362.1"/>
</dbReference>
<dbReference type="InterPro" id="IPR010992">
    <property type="entry name" value="IHF-like_DNA-bd_dom_sf"/>
</dbReference>
<evidence type="ECO:0000313" key="3">
    <source>
        <dbReference type="EMBL" id="QRG09264.1"/>
    </source>
</evidence>
<gene>
    <name evidence="3" type="ORF">EZH22_13995</name>
</gene>
<dbReference type="AlphaFoldDB" id="A0A974SLF3"/>
<evidence type="ECO:0008006" key="5">
    <source>
        <dbReference type="Google" id="ProtNLM"/>
    </source>
</evidence>
<organism evidence="3 4">
    <name type="scientific">Xanthobacter dioxanivorans</name>
    <dbReference type="NCBI Taxonomy" id="2528964"/>
    <lineage>
        <taxon>Bacteria</taxon>
        <taxon>Pseudomonadati</taxon>
        <taxon>Pseudomonadota</taxon>
        <taxon>Alphaproteobacteria</taxon>
        <taxon>Hyphomicrobiales</taxon>
        <taxon>Xanthobacteraceae</taxon>
        <taxon>Xanthobacter</taxon>
    </lineage>
</organism>
<evidence type="ECO:0000256" key="1">
    <source>
        <dbReference type="ARBA" id="ARBA00023125"/>
    </source>
</evidence>
<dbReference type="SUPFAM" id="SSF47729">
    <property type="entry name" value="IHF-like DNA-binding proteins"/>
    <property type="match status" value="1"/>
</dbReference>
<keyword evidence="4" id="KW-1185">Reference proteome</keyword>
<evidence type="ECO:0000256" key="2">
    <source>
        <dbReference type="SAM" id="MobiDB-lite"/>
    </source>
</evidence>
<feature type="region of interest" description="Disordered" evidence="2">
    <location>
        <begin position="132"/>
        <end position="175"/>
    </location>
</feature>
<dbReference type="GO" id="GO:0003677">
    <property type="term" value="F:DNA binding"/>
    <property type="evidence" value="ECO:0007669"/>
    <property type="project" value="UniProtKB-KW"/>
</dbReference>
<feature type="compositionally biased region" description="Pro residues" evidence="2">
    <location>
        <begin position="154"/>
        <end position="166"/>
    </location>
</feature>
<proteinExistence type="predicted"/>
<keyword evidence="1" id="KW-0238">DNA-binding</keyword>
<dbReference type="Proteomes" id="UP000596427">
    <property type="component" value="Chromosome"/>
</dbReference>
<dbReference type="KEGG" id="xdi:EZH22_13995"/>
<accession>A0A974SLF3</accession>
<reference evidence="3 4" key="1">
    <citation type="submission" date="2020-10" db="EMBL/GenBank/DDBJ databases">
        <title>Degradation of 1,4-Dioxane by Xanthobacter sp. YN2, via a Novel Group-2 Soluble Di-Iron Monooxygenase.</title>
        <authorList>
            <person name="Ma F."/>
            <person name="Wang Y."/>
            <person name="Yang J."/>
            <person name="Guo H."/>
            <person name="Su D."/>
            <person name="Yu L."/>
        </authorList>
    </citation>
    <scope>NUCLEOTIDE SEQUENCE [LARGE SCALE GENOMIC DNA]</scope>
    <source>
        <strain evidence="3 4">YN2</strain>
    </source>
</reference>
<name>A0A974SLF3_9HYPH</name>
<dbReference type="EMBL" id="CP063362">
    <property type="protein sequence ID" value="QRG09264.1"/>
    <property type="molecule type" value="Genomic_DNA"/>
</dbReference>
<sequence length="175" mass="19623">MTRVETRDTMRNRMRAEIRRRWKPLSRRALGCKRGARNRKDVWLLASDMPAIILRVIARELAAGRQVQIPGFGTFHSRFGGTTVALQGNRPGHKPLPSRRMAQVRVSKSLIRAVPGDGTRWSLKFRASPLLKKSIQPGGPPLKRTRRKAVRPETLPPAPAPAPRPSAPLAEIILR</sequence>
<evidence type="ECO:0000313" key="4">
    <source>
        <dbReference type="Proteomes" id="UP000596427"/>
    </source>
</evidence>
<protein>
    <recommendedName>
        <fullName evidence="5">DNA-binding protein</fullName>
    </recommendedName>
</protein>